<dbReference type="PROSITE" id="PS50005">
    <property type="entry name" value="TPR"/>
    <property type="match status" value="2"/>
</dbReference>
<comment type="caution">
    <text evidence="5">The sequence shown here is derived from an EMBL/GenBank/DDBJ whole genome shotgun (WGS) entry which is preliminary data.</text>
</comment>
<dbReference type="PANTHER" id="PTHR45641">
    <property type="entry name" value="TETRATRICOPEPTIDE REPEAT PROTEIN (AFU_ORTHOLOGUE AFUA_6G03870)"/>
    <property type="match status" value="1"/>
</dbReference>
<evidence type="ECO:0000259" key="4">
    <source>
        <dbReference type="PROSITE" id="PS50943"/>
    </source>
</evidence>
<dbReference type="SUPFAM" id="SSF48452">
    <property type="entry name" value="TPR-like"/>
    <property type="match status" value="2"/>
</dbReference>
<feature type="repeat" description="TPR" evidence="3">
    <location>
        <begin position="360"/>
        <end position="393"/>
    </location>
</feature>
<evidence type="ECO:0000313" key="5">
    <source>
        <dbReference type="EMBL" id="GGE20316.1"/>
    </source>
</evidence>
<evidence type="ECO:0000256" key="1">
    <source>
        <dbReference type="ARBA" id="ARBA00022737"/>
    </source>
</evidence>
<dbReference type="Pfam" id="PF13424">
    <property type="entry name" value="TPR_12"/>
    <property type="match status" value="1"/>
</dbReference>
<dbReference type="Gene3D" id="1.10.260.40">
    <property type="entry name" value="lambda repressor-like DNA-binding domains"/>
    <property type="match status" value="1"/>
</dbReference>
<dbReference type="RefSeq" id="WP_188648011.1">
    <property type="nucleotide sequence ID" value="NZ_BMHQ01000007.1"/>
</dbReference>
<dbReference type="CDD" id="cd00093">
    <property type="entry name" value="HTH_XRE"/>
    <property type="match status" value="1"/>
</dbReference>
<dbReference type="InterPro" id="IPR010982">
    <property type="entry name" value="Lambda_DNA-bd_dom_sf"/>
</dbReference>
<gene>
    <name evidence="5" type="ORF">GCM10011571_22850</name>
</gene>
<reference evidence="5" key="1">
    <citation type="journal article" date="2014" name="Int. J. Syst. Evol. Microbiol.">
        <title>Complete genome sequence of Corynebacterium casei LMG S-19264T (=DSM 44701T), isolated from a smear-ripened cheese.</title>
        <authorList>
            <consortium name="US DOE Joint Genome Institute (JGI-PGF)"/>
            <person name="Walter F."/>
            <person name="Albersmeier A."/>
            <person name="Kalinowski J."/>
            <person name="Ruckert C."/>
        </authorList>
    </citation>
    <scope>NUCLEOTIDE SEQUENCE</scope>
    <source>
        <strain evidence="5">CGMCC 1.15179</strain>
    </source>
</reference>
<evidence type="ECO:0000256" key="3">
    <source>
        <dbReference type="PROSITE-ProRule" id="PRU00339"/>
    </source>
</evidence>
<dbReference type="GO" id="GO:0003677">
    <property type="term" value="F:DNA binding"/>
    <property type="evidence" value="ECO:0007669"/>
    <property type="project" value="InterPro"/>
</dbReference>
<dbReference type="InterPro" id="IPR011990">
    <property type="entry name" value="TPR-like_helical_dom_sf"/>
</dbReference>
<dbReference type="EMBL" id="BMHQ01000007">
    <property type="protein sequence ID" value="GGE20316.1"/>
    <property type="molecule type" value="Genomic_DNA"/>
</dbReference>
<evidence type="ECO:0000313" key="6">
    <source>
        <dbReference type="Proteomes" id="UP000625210"/>
    </source>
</evidence>
<feature type="repeat" description="TPR" evidence="3">
    <location>
        <begin position="320"/>
        <end position="353"/>
    </location>
</feature>
<dbReference type="Pfam" id="PF01381">
    <property type="entry name" value="HTH_3"/>
    <property type="match status" value="1"/>
</dbReference>
<protein>
    <recommendedName>
        <fullName evidence="4">HTH cro/C1-type domain-containing protein</fullName>
    </recommendedName>
</protein>
<keyword evidence="1" id="KW-0677">Repeat</keyword>
<dbReference type="AlphaFoldDB" id="A0A8J2VI42"/>
<keyword evidence="6" id="KW-1185">Reference proteome</keyword>
<dbReference type="SUPFAM" id="SSF47413">
    <property type="entry name" value="lambda repressor-like DNA-binding domains"/>
    <property type="match status" value="1"/>
</dbReference>
<organism evidence="5 6">
    <name type="scientific">Marinithermofilum abyssi</name>
    <dbReference type="NCBI Taxonomy" id="1571185"/>
    <lineage>
        <taxon>Bacteria</taxon>
        <taxon>Bacillati</taxon>
        <taxon>Bacillota</taxon>
        <taxon>Bacilli</taxon>
        <taxon>Bacillales</taxon>
        <taxon>Thermoactinomycetaceae</taxon>
        <taxon>Marinithermofilum</taxon>
    </lineage>
</organism>
<reference evidence="5" key="2">
    <citation type="submission" date="2020-09" db="EMBL/GenBank/DDBJ databases">
        <authorList>
            <person name="Sun Q."/>
            <person name="Zhou Y."/>
        </authorList>
    </citation>
    <scope>NUCLEOTIDE SEQUENCE</scope>
    <source>
        <strain evidence="5">CGMCC 1.15179</strain>
    </source>
</reference>
<dbReference type="SMART" id="SM00530">
    <property type="entry name" value="HTH_XRE"/>
    <property type="match status" value="1"/>
</dbReference>
<proteinExistence type="predicted"/>
<dbReference type="PROSITE" id="PS50943">
    <property type="entry name" value="HTH_CROC1"/>
    <property type="match status" value="1"/>
</dbReference>
<accession>A0A8J2VI42</accession>
<keyword evidence="2 3" id="KW-0802">TPR repeat</keyword>
<dbReference type="PROSITE" id="PS50293">
    <property type="entry name" value="TPR_REGION"/>
    <property type="match status" value="1"/>
</dbReference>
<dbReference type="Gene3D" id="1.25.40.10">
    <property type="entry name" value="Tetratricopeptide repeat domain"/>
    <property type="match status" value="2"/>
</dbReference>
<feature type="domain" description="HTH cro/C1-type" evidence="4">
    <location>
        <begin position="13"/>
        <end position="66"/>
    </location>
</feature>
<dbReference type="InterPro" id="IPR001387">
    <property type="entry name" value="Cro/C1-type_HTH"/>
</dbReference>
<dbReference type="SMART" id="SM00028">
    <property type="entry name" value="TPR"/>
    <property type="match status" value="6"/>
</dbReference>
<evidence type="ECO:0000256" key="2">
    <source>
        <dbReference type="ARBA" id="ARBA00022803"/>
    </source>
</evidence>
<sequence length="445" mass="52350">MNPLEINEIGELIRKKRKERNLRLEDLADENISPATISNIERGVPHVNPEKIRYLMGKLDLDLEKLPELMMDEQEQLKSIQFRLMAIETMQSIGKQEEAIDRLDALNLEDTHPYAPIGYYIRGKYFGSQGNWKRAERALFNAIRLANQSPYGKKSNIEAASYNHLGLGSYYQNNLEQALLYTNSGLEAFDPEGDRKELQFILERNKATYLEKLGRVGEAMRVVQKLWERIPEIRKIETILHLYELRTDLLRRSGMYEEAIQYAKEGLEIARMNNQHDRTFDLWTALGGVYLTIKEWDEAEICFDVALKLEGMFKNQNVFITTYTRLGILYMHQEKWNKAYEMLTEAIRLGEKLNSAFLLVDALLVMGNYYRKQGNISEAIQFYQRALDLSREHNYKKKEYTILFHLAQCWENTDQKEFQSCMENMYKVQRELRSDEEVLELDEMV</sequence>
<dbReference type="InterPro" id="IPR019734">
    <property type="entry name" value="TPR_rpt"/>
</dbReference>
<name>A0A8J2VI42_9BACL</name>
<dbReference type="PANTHER" id="PTHR45641:SF19">
    <property type="entry name" value="NEPHROCYSTIN-3"/>
    <property type="match status" value="1"/>
</dbReference>
<dbReference type="Proteomes" id="UP000625210">
    <property type="component" value="Unassembled WGS sequence"/>
</dbReference>